<dbReference type="EMBL" id="BAAASG010000008">
    <property type="protein sequence ID" value="GAA2494486.1"/>
    <property type="molecule type" value="Genomic_DNA"/>
</dbReference>
<organism evidence="2 3">
    <name type="scientific">Streptomyces longisporus</name>
    <dbReference type="NCBI Taxonomy" id="1948"/>
    <lineage>
        <taxon>Bacteria</taxon>
        <taxon>Bacillati</taxon>
        <taxon>Actinomycetota</taxon>
        <taxon>Actinomycetes</taxon>
        <taxon>Kitasatosporales</taxon>
        <taxon>Streptomycetaceae</taxon>
        <taxon>Streptomyces</taxon>
    </lineage>
</organism>
<evidence type="ECO:0000256" key="1">
    <source>
        <dbReference type="SAM" id="MobiDB-lite"/>
    </source>
</evidence>
<protein>
    <submittedName>
        <fullName evidence="2">Uncharacterized protein</fullName>
    </submittedName>
</protein>
<comment type="caution">
    <text evidence="2">The sequence shown here is derived from an EMBL/GenBank/DDBJ whole genome shotgun (WGS) entry which is preliminary data.</text>
</comment>
<gene>
    <name evidence="2" type="ORF">GCM10010276_38490</name>
</gene>
<keyword evidence="3" id="KW-1185">Reference proteome</keyword>
<evidence type="ECO:0000313" key="3">
    <source>
        <dbReference type="Proteomes" id="UP001501777"/>
    </source>
</evidence>
<reference evidence="2 3" key="1">
    <citation type="journal article" date="2019" name="Int. J. Syst. Evol. Microbiol.">
        <title>The Global Catalogue of Microorganisms (GCM) 10K type strain sequencing project: providing services to taxonomists for standard genome sequencing and annotation.</title>
        <authorList>
            <consortium name="The Broad Institute Genomics Platform"/>
            <consortium name="The Broad Institute Genome Sequencing Center for Infectious Disease"/>
            <person name="Wu L."/>
            <person name="Ma J."/>
        </authorList>
    </citation>
    <scope>NUCLEOTIDE SEQUENCE [LARGE SCALE GENOMIC DNA]</scope>
    <source>
        <strain evidence="2 3">JCM 4395</strain>
    </source>
</reference>
<proteinExistence type="predicted"/>
<dbReference type="Proteomes" id="UP001501777">
    <property type="component" value="Unassembled WGS sequence"/>
</dbReference>
<name>A0ABN3M6A6_STRLO</name>
<feature type="region of interest" description="Disordered" evidence="1">
    <location>
        <begin position="64"/>
        <end position="88"/>
    </location>
</feature>
<sequence length="88" mass="9435">MPGAVHAPADDDLVPAVLNGTNGDVEALTQFLGDAARRRCDANTVTGTQRRWVSNGHAPDFDMVPYPKNTEFPRDRGGAAPTLRECVS</sequence>
<evidence type="ECO:0000313" key="2">
    <source>
        <dbReference type="EMBL" id="GAA2494486.1"/>
    </source>
</evidence>
<accession>A0ABN3M6A6</accession>